<dbReference type="Proteomes" id="UP001162075">
    <property type="component" value="Segment"/>
</dbReference>
<proteinExistence type="predicted"/>
<keyword evidence="2" id="KW-1185">Reference proteome</keyword>
<sequence>MESESDFGDLNFKLDPGSTVLPDHDVDTSDDFNMADYNVVPNDDVVDDEDIDDDNLENYQEFKSAAARISNEYGIVLTEEMMNYLTVQSVTLSADDNALRWFFSAISFGNNRKIIPNLESITEDLRAEIKNLQTTSKAVSNASSDIIKKMVSVKDEIFSGFESLRRNVIDKLVLIPKEVEEVVKSKSTEVDPPKSSRIPLVSKEESKTKWVPKANKSKPEAVKAEEVTPPIDAEEKLRQIQLKIIIKMGAMQQWIKKLPAPVINKILPPAEASVLMTSWADPSSDEIKEDVMGRIDLLEEELFS</sequence>
<name>A0A8E6YL34_9RHAB</name>
<accession>A0A8E6YL34</accession>
<evidence type="ECO:0000313" key="2">
    <source>
        <dbReference type="Proteomes" id="UP001162075"/>
    </source>
</evidence>
<dbReference type="EMBL" id="MW550041">
    <property type="protein sequence ID" value="QVU21444.1"/>
    <property type="molecule type" value="Viral_cRNA"/>
</dbReference>
<reference evidence="1 2" key="1">
    <citation type="journal article" date="2021" name="Mol. Plant Pathol.">
        <title>A novel Actinidia cytorhabdovirus characterized using genomic and viral protein interaction features.</title>
        <authorList>
            <person name="Wang Y."/>
            <person name="Wang G."/>
            <person name="Bai J."/>
            <person name="Zhang Y."/>
            <person name="Wang Y."/>
            <person name="Wen S."/>
            <person name="Li L."/>
            <person name="Yang Z."/>
            <person name="Hong N."/>
        </authorList>
    </citation>
    <scope>NUCLEOTIDE SEQUENCE [LARGE SCALE GENOMIC DNA]</scope>
    <source>
        <strain evidence="1">JS27</strain>
    </source>
</reference>
<organism evidence="1 2">
    <name type="scientific">Actinidia virus D</name>
    <dbReference type="NCBI Taxonomy" id="3069721"/>
    <lineage>
        <taxon>Viruses</taxon>
        <taxon>Riboviria</taxon>
        <taxon>Orthornavirae</taxon>
        <taxon>Negarnaviricota</taxon>
        <taxon>Haploviricotina</taxon>
        <taxon>Monjiviricetes</taxon>
        <taxon>Mononegavirales</taxon>
        <taxon>Rhabdoviridae</taxon>
        <taxon>Betarhabdovirinae</taxon>
        <taxon>Alphacytorhabdovirus</taxon>
        <taxon>Alphacytorhabdovirus actinidiae</taxon>
        <taxon>Cytorhabdovirus actinidiae</taxon>
    </lineage>
</organism>
<evidence type="ECO:0000313" key="1">
    <source>
        <dbReference type="EMBL" id="QVU21444.1"/>
    </source>
</evidence>
<protein>
    <submittedName>
        <fullName evidence="1">Phosphoprotein</fullName>
    </submittedName>
</protein>